<dbReference type="InterPro" id="IPR040079">
    <property type="entry name" value="Glutathione_S-Trfase"/>
</dbReference>
<dbReference type="Pfam" id="PF14497">
    <property type="entry name" value="GST_C_3"/>
    <property type="match status" value="1"/>
</dbReference>
<feature type="domain" description="GST N-terminal" evidence="8">
    <location>
        <begin position="1"/>
        <end position="65"/>
    </location>
</feature>
<dbReference type="GO" id="GO:0005739">
    <property type="term" value="C:mitochondrion"/>
    <property type="evidence" value="ECO:0007669"/>
    <property type="project" value="TreeGrafter"/>
</dbReference>
<evidence type="ECO:0000256" key="4">
    <source>
        <dbReference type="ARBA" id="ARBA00010007"/>
    </source>
</evidence>
<accession>T2MIL0</accession>
<evidence type="ECO:0000256" key="5">
    <source>
        <dbReference type="ARBA" id="ARBA00013199"/>
    </source>
</evidence>
<evidence type="ECO:0000259" key="9">
    <source>
        <dbReference type="PROSITE" id="PS50405"/>
    </source>
</evidence>
<protein>
    <recommendedName>
        <fullName evidence="5">maleylacetoacetate isomerase</fullName>
        <ecNumber evidence="5">5.2.1.2</ecNumber>
    </recommendedName>
</protein>
<dbReference type="Gene3D" id="3.40.30.10">
    <property type="entry name" value="Glutaredoxin"/>
    <property type="match status" value="1"/>
</dbReference>
<dbReference type="InterPro" id="IPR004046">
    <property type="entry name" value="GST_C"/>
</dbReference>
<keyword evidence="10" id="KW-0413">Isomerase</keyword>
<gene>
    <name evidence="10" type="primary">GSTZ1</name>
</gene>
<dbReference type="FunFam" id="1.20.1050.10:FF:000010">
    <property type="entry name" value="Maleylacetoacetate isomerase isoform 1"/>
    <property type="match status" value="1"/>
</dbReference>
<dbReference type="CDD" id="cd03191">
    <property type="entry name" value="GST_C_Zeta"/>
    <property type="match status" value="1"/>
</dbReference>
<sequence>METLALKGVEYEYKAINLLKGEQKSDDYRSINSQGFVPLLVIDGQKLCQSLAIMEYLDEVYPEIHPLLPCKDPVKRSEVRAMALLIAADIQPVQNLSVLNFVGDEKKMDLAHWVIEKGFKDLEKLLEKHSGKYCYGDEITMVDLCLVPQVYNATRFKVDMSQFPIISRVNEELSQHPAFKVAHWTNQPDCPPELKMFHAKAKYLMTAELAALKAKGENFGLTGDEWYSNRGRRYYNLNVHHDRKYCLGMVRLPSPSSAKTLNILIMEKLKEFGR</sequence>
<evidence type="ECO:0000256" key="1">
    <source>
        <dbReference type="ARBA" id="ARBA00001622"/>
    </source>
</evidence>
<dbReference type="InterPro" id="IPR036282">
    <property type="entry name" value="Glutathione-S-Trfase_C_sf"/>
</dbReference>
<dbReference type="PANTHER" id="PTHR42673:SF4">
    <property type="entry name" value="MALEYLACETOACETATE ISOMERASE"/>
    <property type="match status" value="1"/>
</dbReference>
<dbReference type="SFLD" id="SFLDG00358">
    <property type="entry name" value="Main_(cytGST)"/>
    <property type="match status" value="1"/>
</dbReference>
<dbReference type="PROSITE" id="PS50404">
    <property type="entry name" value="GST_NTER"/>
    <property type="match status" value="1"/>
</dbReference>
<evidence type="ECO:0000256" key="2">
    <source>
        <dbReference type="ARBA" id="ARBA00001955"/>
    </source>
</evidence>
<dbReference type="GO" id="GO:0006572">
    <property type="term" value="P:L-tyrosine catabolic process"/>
    <property type="evidence" value="ECO:0007669"/>
    <property type="project" value="UniProtKB-KW"/>
</dbReference>
<comment type="catalytic activity">
    <reaction evidence="1">
        <text>4-maleylacetoacetate = 4-fumarylacetoacetate</text>
        <dbReference type="Rhea" id="RHEA:14817"/>
        <dbReference type="ChEBI" id="CHEBI:17105"/>
        <dbReference type="ChEBI" id="CHEBI:18034"/>
        <dbReference type="EC" id="5.2.1.2"/>
    </reaction>
</comment>
<dbReference type="PANTHER" id="PTHR42673">
    <property type="entry name" value="MALEYLACETOACETATE ISOMERASE"/>
    <property type="match status" value="1"/>
</dbReference>
<dbReference type="EMBL" id="HAAD01005717">
    <property type="protein sequence ID" value="CDG71949.1"/>
    <property type="molecule type" value="mRNA"/>
</dbReference>
<keyword evidence="6" id="KW-0828">Tyrosine catabolism</keyword>
<evidence type="ECO:0000256" key="6">
    <source>
        <dbReference type="ARBA" id="ARBA00022878"/>
    </source>
</evidence>
<dbReference type="InterPro" id="IPR036249">
    <property type="entry name" value="Thioredoxin-like_sf"/>
</dbReference>
<dbReference type="OrthoDB" id="202840at2759"/>
<evidence type="ECO:0000256" key="3">
    <source>
        <dbReference type="ARBA" id="ARBA00004671"/>
    </source>
</evidence>
<keyword evidence="7" id="KW-0585">Phenylalanine catabolism</keyword>
<reference evidence="10" key="1">
    <citation type="journal article" date="2013" name="Genome Biol. Evol.">
        <title>Punctuated emergences of genetic and phenotypic innovations in eumetazoan, bilaterian, euteleostome, and hominidae ancestors.</title>
        <authorList>
            <person name="Wenger Y."/>
            <person name="Galliot B."/>
        </authorList>
    </citation>
    <scope>NUCLEOTIDE SEQUENCE</scope>
    <source>
        <tissue evidence="10">Whole animals</tissue>
    </source>
</reference>
<dbReference type="GO" id="GO:0016034">
    <property type="term" value="F:maleylacetoacetate isomerase activity"/>
    <property type="evidence" value="ECO:0007669"/>
    <property type="project" value="UniProtKB-EC"/>
</dbReference>
<dbReference type="AlphaFoldDB" id="T2MIL0"/>
<dbReference type="InterPro" id="IPR010987">
    <property type="entry name" value="Glutathione-S-Trfase_C-like"/>
</dbReference>
<dbReference type="GO" id="GO:0004364">
    <property type="term" value="F:glutathione transferase activity"/>
    <property type="evidence" value="ECO:0007669"/>
    <property type="project" value="TreeGrafter"/>
</dbReference>
<evidence type="ECO:0000259" key="8">
    <source>
        <dbReference type="PROSITE" id="PS50404"/>
    </source>
</evidence>
<name>T2MIL0_HYDVU</name>
<proteinExistence type="evidence at transcript level"/>
<dbReference type="InterPro" id="IPR004045">
    <property type="entry name" value="Glutathione_S-Trfase_N"/>
</dbReference>
<comment type="pathway">
    <text evidence="3">Amino-acid degradation; L-phenylalanine degradation; acetoacetate and fumarate from L-phenylalanine: step 5/6.</text>
</comment>
<dbReference type="Gene3D" id="1.20.1050.10">
    <property type="match status" value="1"/>
</dbReference>
<dbReference type="PROSITE" id="PS50405">
    <property type="entry name" value="GST_CTER"/>
    <property type="match status" value="1"/>
</dbReference>
<evidence type="ECO:0000313" key="10">
    <source>
        <dbReference type="EMBL" id="CDG71949.1"/>
    </source>
</evidence>
<dbReference type="SFLD" id="SFLDS00019">
    <property type="entry name" value="Glutathione_Transferase_(cytos"/>
    <property type="match status" value="1"/>
</dbReference>
<dbReference type="UniPathway" id="UPA00139">
    <property type="reaction ID" value="UER00340"/>
</dbReference>
<dbReference type="GO" id="GO:0006749">
    <property type="term" value="P:glutathione metabolic process"/>
    <property type="evidence" value="ECO:0007669"/>
    <property type="project" value="TreeGrafter"/>
</dbReference>
<dbReference type="GO" id="GO:0006559">
    <property type="term" value="P:L-phenylalanine catabolic process"/>
    <property type="evidence" value="ECO:0007669"/>
    <property type="project" value="UniProtKB-UniPathway"/>
</dbReference>
<comment type="cofactor">
    <cofactor evidence="2">
        <name>glutathione</name>
        <dbReference type="ChEBI" id="CHEBI:57925"/>
    </cofactor>
</comment>
<dbReference type="EC" id="5.2.1.2" evidence="5"/>
<dbReference type="SUPFAM" id="SSF47616">
    <property type="entry name" value="GST C-terminal domain-like"/>
    <property type="match status" value="1"/>
</dbReference>
<dbReference type="InterPro" id="IPR005955">
    <property type="entry name" value="GST_Zeta"/>
</dbReference>
<comment type="similarity">
    <text evidence="4">Belongs to the GST superfamily. Zeta family.</text>
</comment>
<organism evidence="10">
    <name type="scientific">Hydra vulgaris</name>
    <name type="common">Hydra</name>
    <name type="synonym">Hydra attenuata</name>
    <dbReference type="NCBI Taxonomy" id="6087"/>
    <lineage>
        <taxon>Eukaryota</taxon>
        <taxon>Metazoa</taxon>
        <taxon>Cnidaria</taxon>
        <taxon>Hydrozoa</taxon>
        <taxon>Hydroidolina</taxon>
        <taxon>Anthoathecata</taxon>
        <taxon>Aplanulata</taxon>
        <taxon>Hydridae</taxon>
        <taxon>Hydra</taxon>
    </lineage>
</organism>
<feature type="domain" description="GST C-terminal" evidence="9">
    <location>
        <begin position="72"/>
        <end position="192"/>
    </location>
</feature>
<dbReference type="Pfam" id="PF02798">
    <property type="entry name" value="GST_N"/>
    <property type="match status" value="1"/>
</dbReference>
<dbReference type="SUPFAM" id="SSF52833">
    <property type="entry name" value="Thioredoxin-like"/>
    <property type="match status" value="1"/>
</dbReference>
<dbReference type="NCBIfam" id="TIGR01262">
    <property type="entry name" value="maiA"/>
    <property type="match status" value="1"/>
</dbReference>
<evidence type="ECO:0000256" key="7">
    <source>
        <dbReference type="ARBA" id="ARBA00023232"/>
    </source>
</evidence>
<dbReference type="InterPro" id="IPR034330">
    <property type="entry name" value="GST_Zeta_C"/>
</dbReference>